<reference evidence="1" key="2">
    <citation type="journal article" date="2015" name="Data Brief">
        <title>Shoot transcriptome of the giant reed, Arundo donax.</title>
        <authorList>
            <person name="Barrero R.A."/>
            <person name="Guerrero F.D."/>
            <person name="Moolhuijzen P."/>
            <person name="Goolsby J.A."/>
            <person name="Tidwell J."/>
            <person name="Bellgard S.E."/>
            <person name="Bellgard M.I."/>
        </authorList>
    </citation>
    <scope>NUCLEOTIDE SEQUENCE</scope>
    <source>
        <tissue evidence="1">Shoot tissue taken approximately 20 cm above the soil surface</tissue>
    </source>
</reference>
<protein>
    <submittedName>
        <fullName evidence="1">Uncharacterized protein</fullName>
    </submittedName>
</protein>
<reference evidence="1" key="1">
    <citation type="submission" date="2014-09" db="EMBL/GenBank/DDBJ databases">
        <authorList>
            <person name="Magalhaes I.L.F."/>
            <person name="Oliveira U."/>
            <person name="Santos F.R."/>
            <person name="Vidigal T.H.D.A."/>
            <person name="Brescovit A.D."/>
            <person name="Santos A.J."/>
        </authorList>
    </citation>
    <scope>NUCLEOTIDE SEQUENCE</scope>
    <source>
        <tissue evidence="1">Shoot tissue taken approximately 20 cm above the soil surface</tissue>
    </source>
</reference>
<sequence length="48" mass="5469">MLARSGLQCHAKQNQASCYITHVPSFSNMMAVCHDNFPYSLMLIFSKF</sequence>
<accession>A0A0A9AVR5</accession>
<dbReference type="AlphaFoldDB" id="A0A0A9AVR5"/>
<proteinExistence type="predicted"/>
<evidence type="ECO:0000313" key="1">
    <source>
        <dbReference type="EMBL" id="JAD55206.1"/>
    </source>
</evidence>
<organism evidence="1">
    <name type="scientific">Arundo donax</name>
    <name type="common">Giant reed</name>
    <name type="synonym">Donax arundinaceus</name>
    <dbReference type="NCBI Taxonomy" id="35708"/>
    <lineage>
        <taxon>Eukaryota</taxon>
        <taxon>Viridiplantae</taxon>
        <taxon>Streptophyta</taxon>
        <taxon>Embryophyta</taxon>
        <taxon>Tracheophyta</taxon>
        <taxon>Spermatophyta</taxon>
        <taxon>Magnoliopsida</taxon>
        <taxon>Liliopsida</taxon>
        <taxon>Poales</taxon>
        <taxon>Poaceae</taxon>
        <taxon>PACMAD clade</taxon>
        <taxon>Arundinoideae</taxon>
        <taxon>Arundineae</taxon>
        <taxon>Arundo</taxon>
    </lineage>
</organism>
<name>A0A0A9AVR5_ARUDO</name>
<dbReference type="EMBL" id="GBRH01242689">
    <property type="protein sequence ID" value="JAD55206.1"/>
    <property type="molecule type" value="Transcribed_RNA"/>
</dbReference>